<proteinExistence type="inferred from homology"/>
<dbReference type="SUPFAM" id="SSF58038">
    <property type="entry name" value="SNARE fusion complex"/>
    <property type="match status" value="2"/>
</dbReference>
<dbReference type="GeneID" id="100372218"/>
<accession>A0ABM0GPJ7</accession>
<name>A0ABM0GPJ7_SACKO</name>
<evidence type="ECO:0000256" key="2">
    <source>
        <dbReference type="SAM" id="MobiDB-lite"/>
    </source>
</evidence>
<dbReference type="CDD" id="cd15887">
    <property type="entry name" value="SNARE_SNAP29N"/>
    <property type="match status" value="1"/>
</dbReference>
<feature type="region of interest" description="Disordered" evidence="2">
    <location>
        <begin position="162"/>
        <end position="181"/>
    </location>
</feature>
<keyword evidence="4" id="KW-1185">Reference proteome</keyword>
<dbReference type="CDD" id="cd15856">
    <property type="entry name" value="SNARE_SNAP29C"/>
    <property type="match status" value="1"/>
</dbReference>
<dbReference type="PROSITE" id="PS50192">
    <property type="entry name" value="T_SNARE"/>
    <property type="match status" value="2"/>
</dbReference>
<dbReference type="Proteomes" id="UP000694865">
    <property type="component" value="Unplaced"/>
</dbReference>
<evidence type="ECO:0000313" key="4">
    <source>
        <dbReference type="Proteomes" id="UP000694865"/>
    </source>
</evidence>
<dbReference type="PANTHER" id="PTHR19305:SF9">
    <property type="entry name" value="SYNAPTOSOMAL-ASSOCIATED PROTEIN 29"/>
    <property type="match status" value="1"/>
</dbReference>
<dbReference type="Gene3D" id="1.20.5.110">
    <property type="match status" value="2"/>
</dbReference>
<feature type="domain" description="T-SNARE coiled-coil homology" evidence="3">
    <location>
        <begin position="180"/>
        <end position="242"/>
    </location>
</feature>
<feature type="domain" description="T-SNARE coiled-coil homology" evidence="3">
    <location>
        <begin position="38"/>
        <end position="100"/>
    </location>
</feature>
<dbReference type="RefSeq" id="XP_002734482.1">
    <property type="nucleotide sequence ID" value="XM_002734436.2"/>
</dbReference>
<reference evidence="5" key="1">
    <citation type="submission" date="2025-08" db="UniProtKB">
        <authorList>
            <consortium name="RefSeq"/>
        </authorList>
    </citation>
    <scope>IDENTIFICATION</scope>
    <source>
        <tissue evidence="5">Testes</tissue>
    </source>
</reference>
<feature type="region of interest" description="Disordered" evidence="2">
    <location>
        <begin position="1"/>
        <end position="29"/>
    </location>
</feature>
<dbReference type="SMART" id="SM00397">
    <property type="entry name" value="t_SNARE"/>
    <property type="match status" value="2"/>
</dbReference>
<evidence type="ECO:0000259" key="3">
    <source>
        <dbReference type="PROSITE" id="PS50192"/>
    </source>
</evidence>
<dbReference type="InterPro" id="IPR000727">
    <property type="entry name" value="T_SNARE_dom"/>
</dbReference>
<sequence>MAGRAAISFPDDDGYEGDSGYGKANRNNEQYDFLQQYETRNRDMLQSTQRSLGVMYETERIGIDTAEELLHQGEQLNNTEKNLDKINQDMKVAQTHLTSLKSVFGGFVNLFKSKPKEEEAEVKERKTNDYLDSAINQKPTREDDIHPAMRLRDPYSSNYYEQYNAGSAGSSGSGSQSKMRQMDTQINKNIDEMSSGMSRLKGLALGLGQEIETQNDQIDRLTTKADKADQTIFGANKQMNKILFK</sequence>
<dbReference type="PANTHER" id="PTHR19305">
    <property type="entry name" value="SYNAPTOSOMAL ASSOCIATED PROTEIN"/>
    <property type="match status" value="1"/>
</dbReference>
<protein>
    <submittedName>
        <fullName evidence="5">Synaptosomal-associated protein 29-like</fullName>
    </submittedName>
</protein>
<evidence type="ECO:0000313" key="5">
    <source>
        <dbReference type="RefSeq" id="XP_002734482.1"/>
    </source>
</evidence>
<gene>
    <name evidence="5" type="primary">LOC100372218</name>
</gene>
<feature type="compositionally biased region" description="Low complexity" evidence="2">
    <location>
        <begin position="165"/>
        <end position="175"/>
    </location>
</feature>
<evidence type="ECO:0000256" key="1">
    <source>
        <dbReference type="ARBA" id="ARBA00009480"/>
    </source>
</evidence>
<comment type="similarity">
    <text evidence="1">Belongs to the SNAP-25 family.</text>
</comment>
<organism evidence="4 5">
    <name type="scientific">Saccoglossus kowalevskii</name>
    <name type="common">Acorn worm</name>
    <dbReference type="NCBI Taxonomy" id="10224"/>
    <lineage>
        <taxon>Eukaryota</taxon>
        <taxon>Metazoa</taxon>
        <taxon>Hemichordata</taxon>
        <taxon>Enteropneusta</taxon>
        <taxon>Harrimaniidae</taxon>
        <taxon>Saccoglossus</taxon>
    </lineage>
</organism>